<proteinExistence type="inferred from homology"/>
<dbReference type="GO" id="GO:0030688">
    <property type="term" value="C:preribosome, small subunit precursor"/>
    <property type="evidence" value="ECO:0007669"/>
    <property type="project" value="TreeGrafter"/>
</dbReference>
<dbReference type="GO" id="GO:0005829">
    <property type="term" value="C:cytosol"/>
    <property type="evidence" value="ECO:0007669"/>
    <property type="project" value="TreeGrafter"/>
</dbReference>
<gene>
    <name evidence="3" type="ORF">JKP88DRAFT_353912</name>
</gene>
<feature type="compositionally biased region" description="Acidic residues" evidence="2">
    <location>
        <begin position="282"/>
        <end position="295"/>
    </location>
</feature>
<feature type="region of interest" description="Disordered" evidence="2">
    <location>
        <begin position="274"/>
        <end position="311"/>
    </location>
</feature>
<dbReference type="AlphaFoldDB" id="A0A836CIF2"/>
<accession>A0A836CIF2</accession>
<dbReference type="GO" id="GO:0005634">
    <property type="term" value="C:nucleus"/>
    <property type="evidence" value="ECO:0007669"/>
    <property type="project" value="TreeGrafter"/>
</dbReference>
<dbReference type="InterPro" id="IPR007307">
    <property type="entry name" value="Ltv1"/>
</dbReference>
<feature type="compositionally biased region" description="Low complexity" evidence="2">
    <location>
        <begin position="434"/>
        <end position="463"/>
    </location>
</feature>
<dbReference type="GO" id="GO:0042274">
    <property type="term" value="P:ribosomal small subunit biogenesis"/>
    <property type="evidence" value="ECO:0007669"/>
    <property type="project" value="InterPro"/>
</dbReference>
<feature type="compositionally biased region" description="Gly residues" evidence="2">
    <location>
        <begin position="464"/>
        <end position="485"/>
    </location>
</feature>
<evidence type="ECO:0008006" key="5">
    <source>
        <dbReference type="Google" id="ProtNLM"/>
    </source>
</evidence>
<dbReference type="PANTHER" id="PTHR21531:SF0">
    <property type="entry name" value="PROTEIN LTV1 HOMOLOG"/>
    <property type="match status" value="1"/>
</dbReference>
<evidence type="ECO:0000256" key="2">
    <source>
        <dbReference type="SAM" id="MobiDB-lite"/>
    </source>
</evidence>
<feature type="region of interest" description="Disordered" evidence="2">
    <location>
        <begin position="597"/>
        <end position="647"/>
    </location>
</feature>
<keyword evidence="4" id="KW-1185">Reference proteome</keyword>
<dbReference type="PANTHER" id="PTHR21531">
    <property type="entry name" value="LOW-TEMPERATURE VIABILITY PROTEIN LTV1-RELATED"/>
    <property type="match status" value="1"/>
</dbReference>
<dbReference type="GO" id="GO:0000056">
    <property type="term" value="P:ribosomal small subunit export from nucleus"/>
    <property type="evidence" value="ECO:0007669"/>
    <property type="project" value="TreeGrafter"/>
</dbReference>
<feature type="region of interest" description="Disordered" evidence="2">
    <location>
        <begin position="410"/>
        <end position="485"/>
    </location>
</feature>
<protein>
    <recommendedName>
        <fullName evidence="5">Protein LTV1 homolog</fullName>
    </recommendedName>
</protein>
<feature type="compositionally biased region" description="Basic and acidic residues" evidence="2">
    <location>
        <begin position="623"/>
        <end position="647"/>
    </location>
</feature>
<sequence>MGKKKFIESGKGTTYRLVHRSQLDKAAAEGDEGDASEFVLVPAGEIKQRRIATRRNGGTNAQHGSGGGGARYTVAREHINAFAQHGSGDGGARYAGVRDHINAFGLPDDGTGYDYESHLKTMGGGTFINKEGRVGSVPLPGDAREGRRAVLPAESLPAEEGEVARNLAAITISDKVMDDDMRAIITGESLPAEEGEVARNLAAITISDKVMDDDMRATITGEVEEFDELEVEEFDELEDDFVLQAAGDGGDDDGGFDFDAHIARLIAASEREVGLRPRGADDDFSGSDGELDDPSEFSTPSESGSYSGDAPTADAAAAALLAAQFEATLAEYDSDTWGEGGGDGDAAEGEEEGEDEGEGDEGEGEGGAQIGALADAYMDEFLREQADLNWFAGLGRRTADVPRVWQGERATQGEDGSGGSSSSAQQHRQEGEHGASAGAEAEAAAQAPCGLSGPRLGSLRGLNSRGGTGGGGAEGAEGGSEGAGGAGAAAAAAAAPRRRLAALDEEEEEAYVPIDETFDYFKKAPEERWDCETVLSTYSNLDNHPTVLSAAAAKGARRRAGGGSASSVAASEPLHPAPIVLSRKTGLPVGVLNDARRQRAEHRDGGGSSSGDSDGDDGAPRVNRGEARARGETAEEKKARKARIKEERRLKRGEKAAIKAVFREGGKAEARVLGNAETANRRSVFAYS</sequence>
<evidence type="ECO:0000313" key="4">
    <source>
        <dbReference type="Proteomes" id="UP000664859"/>
    </source>
</evidence>
<feature type="compositionally biased region" description="Acidic residues" evidence="2">
    <location>
        <begin position="345"/>
        <end position="364"/>
    </location>
</feature>
<evidence type="ECO:0000313" key="3">
    <source>
        <dbReference type="EMBL" id="KAG5186684.1"/>
    </source>
</evidence>
<name>A0A836CIF2_9STRA</name>
<reference evidence="3" key="1">
    <citation type="submission" date="2021-02" db="EMBL/GenBank/DDBJ databases">
        <title>First Annotated Genome of the Yellow-green Alga Tribonema minus.</title>
        <authorList>
            <person name="Mahan K.M."/>
        </authorList>
    </citation>
    <scope>NUCLEOTIDE SEQUENCE</scope>
    <source>
        <strain evidence="3">UTEX B ZZ1240</strain>
    </source>
</reference>
<evidence type="ECO:0000256" key="1">
    <source>
        <dbReference type="ARBA" id="ARBA00009078"/>
    </source>
</evidence>
<feature type="compositionally biased region" description="Polar residues" evidence="2">
    <location>
        <begin position="296"/>
        <end position="306"/>
    </location>
</feature>
<dbReference type="Proteomes" id="UP000664859">
    <property type="component" value="Unassembled WGS sequence"/>
</dbReference>
<comment type="caution">
    <text evidence="3">The sequence shown here is derived from an EMBL/GenBank/DDBJ whole genome shotgun (WGS) entry which is preliminary data.</text>
</comment>
<feature type="region of interest" description="Disordered" evidence="2">
    <location>
        <begin position="334"/>
        <end position="367"/>
    </location>
</feature>
<dbReference type="OrthoDB" id="5852896at2759"/>
<comment type="similarity">
    <text evidence="1">Belongs to the LTV1 family.</text>
</comment>
<organism evidence="3 4">
    <name type="scientific">Tribonema minus</name>
    <dbReference type="NCBI Taxonomy" id="303371"/>
    <lineage>
        <taxon>Eukaryota</taxon>
        <taxon>Sar</taxon>
        <taxon>Stramenopiles</taxon>
        <taxon>Ochrophyta</taxon>
        <taxon>PX clade</taxon>
        <taxon>Xanthophyceae</taxon>
        <taxon>Tribonematales</taxon>
        <taxon>Tribonemataceae</taxon>
        <taxon>Tribonema</taxon>
    </lineage>
</organism>
<dbReference type="Pfam" id="PF04180">
    <property type="entry name" value="LTV"/>
    <property type="match status" value="1"/>
</dbReference>
<dbReference type="EMBL" id="JAFCMP010000107">
    <property type="protein sequence ID" value="KAG5186684.1"/>
    <property type="molecule type" value="Genomic_DNA"/>
</dbReference>